<protein>
    <recommendedName>
        <fullName evidence="2">uroporphyrinogen-III C-methyltransferase</fullName>
        <ecNumber evidence="2">2.1.1.107</ecNumber>
    </recommendedName>
</protein>
<dbReference type="GO" id="GO:0032259">
    <property type="term" value="P:methylation"/>
    <property type="evidence" value="ECO:0007669"/>
    <property type="project" value="UniProtKB-KW"/>
</dbReference>
<evidence type="ECO:0000256" key="1">
    <source>
        <dbReference type="ARBA" id="ARBA00005879"/>
    </source>
</evidence>
<dbReference type="CDD" id="cd11642">
    <property type="entry name" value="SUMT"/>
    <property type="match status" value="1"/>
</dbReference>
<evidence type="ECO:0000256" key="3">
    <source>
        <dbReference type="ARBA" id="ARBA00022603"/>
    </source>
</evidence>
<dbReference type="Pfam" id="PF00590">
    <property type="entry name" value="TP_methylase"/>
    <property type="match status" value="1"/>
</dbReference>
<organism evidence="10 11">
    <name type="scientific">Shewanella zhuhaiensis</name>
    <dbReference type="NCBI Taxonomy" id="2919576"/>
    <lineage>
        <taxon>Bacteria</taxon>
        <taxon>Pseudomonadati</taxon>
        <taxon>Pseudomonadota</taxon>
        <taxon>Gammaproteobacteria</taxon>
        <taxon>Alteromonadales</taxon>
        <taxon>Shewanellaceae</taxon>
        <taxon>Shewanella</taxon>
    </lineage>
</organism>
<evidence type="ECO:0000256" key="6">
    <source>
        <dbReference type="ARBA" id="ARBA00023244"/>
    </source>
</evidence>
<dbReference type="InterPro" id="IPR035996">
    <property type="entry name" value="4pyrrol_Methylase_sf"/>
</dbReference>
<dbReference type="SUPFAM" id="SSF53790">
    <property type="entry name" value="Tetrapyrrole methylase"/>
    <property type="match status" value="1"/>
</dbReference>
<dbReference type="InterPro" id="IPR006366">
    <property type="entry name" value="CobA/CysG_C"/>
</dbReference>
<dbReference type="InterPro" id="IPR014776">
    <property type="entry name" value="4pyrrole_Mease_sub2"/>
</dbReference>
<dbReference type="PANTHER" id="PTHR45790">
    <property type="entry name" value="SIROHEME SYNTHASE-RELATED"/>
    <property type="match status" value="1"/>
</dbReference>
<dbReference type="EC" id="2.1.1.107" evidence="2"/>
<keyword evidence="11" id="KW-1185">Reference proteome</keyword>
<dbReference type="InterPro" id="IPR050161">
    <property type="entry name" value="Siro_Cobalamin_biosynth"/>
</dbReference>
<keyword evidence="5" id="KW-0949">S-adenosyl-L-methionine</keyword>
<keyword evidence="6" id="KW-0627">Porphyrin biosynthesis</keyword>
<accession>A0AAJ1BK94</accession>
<feature type="domain" description="Tetrapyrrole methylase" evidence="9">
    <location>
        <begin position="20"/>
        <end position="234"/>
    </location>
</feature>
<gene>
    <name evidence="10" type="primary">cobA</name>
    <name evidence="10" type="ORF">MJ923_17905</name>
</gene>
<proteinExistence type="inferred from homology"/>
<dbReference type="NCBIfam" id="NF004790">
    <property type="entry name" value="PRK06136.1"/>
    <property type="match status" value="1"/>
</dbReference>
<comment type="pathway">
    <text evidence="8">Cofactor biosynthesis; adenosylcobalamin biosynthesis; precorrin-2 from uroporphyrinogen III: step 1/1.</text>
</comment>
<comment type="pathway">
    <text evidence="7">Porphyrin-containing compound metabolism; siroheme biosynthesis; precorrin-2 from uroporphyrinogen III: step 1/1.</text>
</comment>
<dbReference type="InterPro" id="IPR014777">
    <property type="entry name" value="4pyrrole_Mease_sub1"/>
</dbReference>
<evidence type="ECO:0000313" key="10">
    <source>
        <dbReference type="EMBL" id="MCH4296188.1"/>
    </source>
</evidence>
<comment type="caution">
    <text evidence="10">The sequence shown here is derived from an EMBL/GenBank/DDBJ whole genome shotgun (WGS) entry which is preliminary data.</text>
</comment>
<evidence type="ECO:0000256" key="2">
    <source>
        <dbReference type="ARBA" id="ARBA00012162"/>
    </source>
</evidence>
<evidence type="ECO:0000256" key="8">
    <source>
        <dbReference type="ARBA" id="ARBA00060548"/>
    </source>
</evidence>
<keyword evidence="4 10" id="KW-0808">Transferase</keyword>
<evidence type="ECO:0000259" key="9">
    <source>
        <dbReference type="Pfam" id="PF00590"/>
    </source>
</evidence>
<name>A0AAJ1BK94_9GAMM</name>
<evidence type="ECO:0000256" key="4">
    <source>
        <dbReference type="ARBA" id="ARBA00022679"/>
    </source>
</evidence>
<dbReference type="AlphaFoldDB" id="A0AAJ1BK94"/>
<dbReference type="PANTHER" id="PTHR45790:SF3">
    <property type="entry name" value="S-ADENOSYL-L-METHIONINE-DEPENDENT UROPORPHYRINOGEN III METHYLTRANSFERASE, CHLOROPLASTIC"/>
    <property type="match status" value="1"/>
</dbReference>
<dbReference type="Proteomes" id="UP001297581">
    <property type="component" value="Unassembled WGS sequence"/>
</dbReference>
<dbReference type="RefSeq" id="WP_240592259.1">
    <property type="nucleotide sequence ID" value="NZ_JAKUDL010000008.1"/>
</dbReference>
<dbReference type="Gene3D" id="3.40.1010.10">
    <property type="entry name" value="Cobalt-precorrin-4 Transmethylase, Domain 1"/>
    <property type="match status" value="1"/>
</dbReference>
<sequence length="282" mass="29254">MAEFDSMIDSLAADFAPGSVVLAGAGFGGMGSLTLEVLACLRRCDVLVFDALVDESILALANRAAKRIPMGKRAGGDSSHQDDINLCLQEQAQRGLRVLRLKGGDPGVFGRGAEEAAFLLKRGIDCRWLPGVSAALGCGAAAMIPLTHRGLARSVSFVTGQQMGGQQIGGEGSRHWQQLLAQGNTLVFYMGANQAGLISASLQLAGASPALPCALVRDGGRPSQQLKFCPLKDLSTAASTLKGEGPCLMLVGEVCALGEELNQLRAELLNGVDACAAEVVYG</sequence>
<dbReference type="EMBL" id="JAKUDL010000008">
    <property type="protein sequence ID" value="MCH4296188.1"/>
    <property type="molecule type" value="Genomic_DNA"/>
</dbReference>
<dbReference type="NCBIfam" id="TIGR01469">
    <property type="entry name" value="cobA_cysG_Cterm"/>
    <property type="match status" value="1"/>
</dbReference>
<reference evidence="10 11" key="1">
    <citation type="submission" date="2022-02" db="EMBL/GenBank/DDBJ databases">
        <title>The genome sequence of Shewanella sp. 3B26.</title>
        <authorList>
            <person name="Du J."/>
        </authorList>
    </citation>
    <scope>NUCLEOTIDE SEQUENCE [LARGE SCALE GENOMIC DNA]</scope>
    <source>
        <strain evidence="10 11">3B26</strain>
    </source>
</reference>
<comment type="similarity">
    <text evidence="1">Belongs to the precorrin methyltransferase family.</text>
</comment>
<dbReference type="GO" id="GO:0019354">
    <property type="term" value="P:siroheme biosynthetic process"/>
    <property type="evidence" value="ECO:0007669"/>
    <property type="project" value="InterPro"/>
</dbReference>
<dbReference type="FunFam" id="3.40.1010.10:FF:000001">
    <property type="entry name" value="Siroheme synthase"/>
    <property type="match status" value="1"/>
</dbReference>
<dbReference type="Gene3D" id="3.30.950.10">
    <property type="entry name" value="Methyltransferase, Cobalt-precorrin-4 Transmethylase, Domain 2"/>
    <property type="match status" value="1"/>
</dbReference>
<evidence type="ECO:0000256" key="7">
    <source>
        <dbReference type="ARBA" id="ARBA00025705"/>
    </source>
</evidence>
<evidence type="ECO:0000313" key="11">
    <source>
        <dbReference type="Proteomes" id="UP001297581"/>
    </source>
</evidence>
<evidence type="ECO:0000256" key="5">
    <source>
        <dbReference type="ARBA" id="ARBA00022691"/>
    </source>
</evidence>
<keyword evidence="3 10" id="KW-0489">Methyltransferase</keyword>
<dbReference type="InterPro" id="IPR000878">
    <property type="entry name" value="4pyrrol_Mease"/>
</dbReference>
<dbReference type="GO" id="GO:0004851">
    <property type="term" value="F:uroporphyrin-III C-methyltransferase activity"/>
    <property type="evidence" value="ECO:0007669"/>
    <property type="project" value="UniProtKB-EC"/>
</dbReference>